<protein>
    <submittedName>
        <fullName evidence="2">Uncharacterized protein</fullName>
    </submittedName>
</protein>
<dbReference type="EMBL" id="VYYT01000012">
    <property type="protein sequence ID" value="KAK2778427.1"/>
    <property type="molecule type" value="Genomic_DNA"/>
</dbReference>
<dbReference type="Proteomes" id="UP001281614">
    <property type="component" value="Unassembled WGS sequence"/>
</dbReference>
<gene>
    <name evidence="2" type="ORF">CKAH01_11824</name>
</gene>
<keyword evidence="3" id="KW-1185">Reference proteome</keyword>
<evidence type="ECO:0000313" key="3">
    <source>
        <dbReference type="Proteomes" id="UP001281614"/>
    </source>
</evidence>
<feature type="transmembrane region" description="Helical" evidence="1">
    <location>
        <begin position="52"/>
        <end position="72"/>
    </location>
</feature>
<feature type="transmembrane region" description="Helical" evidence="1">
    <location>
        <begin position="17"/>
        <end position="40"/>
    </location>
</feature>
<comment type="caution">
    <text evidence="2">The sequence shown here is derived from an EMBL/GenBank/DDBJ whole genome shotgun (WGS) entry which is preliminary data.</text>
</comment>
<reference evidence="2" key="1">
    <citation type="submission" date="2023-02" db="EMBL/GenBank/DDBJ databases">
        <title>Colletotrichum kahawae CIFC_Que2 genome sequencing and assembly.</title>
        <authorList>
            <person name="Baroncelli R."/>
        </authorList>
    </citation>
    <scope>NUCLEOTIDE SEQUENCE</scope>
    <source>
        <strain evidence="2">CIFC_Que2</strain>
    </source>
</reference>
<sequence>MCCQHVLQPTGQENAPAIILGIVFSALVYVLCLIALLEPLINNGSYVANEKAAAAILGLGISGCFVLVTPGWSDWEAPLLLLPSPYLGVLFEAKTSALGGHCPLETSNLNRSPQDTKFYALISVPSAMERQMMRAVKKPELLGREAGMV</sequence>
<evidence type="ECO:0000313" key="2">
    <source>
        <dbReference type="EMBL" id="KAK2778427.1"/>
    </source>
</evidence>
<organism evidence="2 3">
    <name type="scientific">Colletotrichum kahawae</name>
    <name type="common">Coffee berry disease fungus</name>
    <dbReference type="NCBI Taxonomy" id="34407"/>
    <lineage>
        <taxon>Eukaryota</taxon>
        <taxon>Fungi</taxon>
        <taxon>Dikarya</taxon>
        <taxon>Ascomycota</taxon>
        <taxon>Pezizomycotina</taxon>
        <taxon>Sordariomycetes</taxon>
        <taxon>Hypocreomycetidae</taxon>
        <taxon>Glomerellales</taxon>
        <taxon>Glomerellaceae</taxon>
        <taxon>Colletotrichum</taxon>
        <taxon>Colletotrichum gloeosporioides species complex</taxon>
    </lineage>
</organism>
<proteinExistence type="predicted"/>
<accession>A0AAD9YT01</accession>
<evidence type="ECO:0000256" key="1">
    <source>
        <dbReference type="SAM" id="Phobius"/>
    </source>
</evidence>
<keyword evidence="1" id="KW-0472">Membrane</keyword>
<dbReference type="AlphaFoldDB" id="A0AAD9YT01"/>
<name>A0AAD9YT01_COLKA</name>
<keyword evidence="1" id="KW-1133">Transmembrane helix</keyword>
<keyword evidence="1" id="KW-0812">Transmembrane</keyword>